<dbReference type="Proteomes" id="UP001222027">
    <property type="component" value="Unassembled WGS sequence"/>
</dbReference>
<gene>
    <name evidence="2" type="ORF">OPV22_028347</name>
</gene>
<keyword evidence="3" id="KW-1185">Reference proteome</keyword>
<protein>
    <submittedName>
        <fullName evidence="2">Uncharacterized protein</fullName>
    </submittedName>
</protein>
<feature type="region of interest" description="Disordered" evidence="1">
    <location>
        <begin position="1"/>
        <end position="25"/>
    </location>
</feature>
<comment type="caution">
    <text evidence="2">The sequence shown here is derived from an EMBL/GenBank/DDBJ whole genome shotgun (WGS) entry which is preliminary data.</text>
</comment>
<organism evidence="2 3">
    <name type="scientific">Ensete ventricosum</name>
    <name type="common">Abyssinian banana</name>
    <name type="synonym">Musa ensete</name>
    <dbReference type="NCBI Taxonomy" id="4639"/>
    <lineage>
        <taxon>Eukaryota</taxon>
        <taxon>Viridiplantae</taxon>
        <taxon>Streptophyta</taxon>
        <taxon>Embryophyta</taxon>
        <taxon>Tracheophyta</taxon>
        <taxon>Spermatophyta</taxon>
        <taxon>Magnoliopsida</taxon>
        <taxon>Liliopsida</taxon>
        <taxon>Zingiberales</taxon>
        <taxon>Musaceae</taxon>
        <taxon>Ensete</taxon>
    </lineage>
</organism>
<sequence>MQRQDVPGSEARGSGGLRGDRQRVPRCVSLATSATISAASSAKPSTRMASTYTALHMAGVGFPVDDE</sequence>
<reference evidence="2 3" key="1">
    <citation type="submission" date="2022-12" db="EMBL/GenBank/DDBJ databases">
        <title>Chromosome-scale assembly of the Ensete ventricosum genome.</title>
        <authorList>
            <person name="Dussert Y."/>
            <person name="Stocks J."/>
            <person name="Wendawek A."/>
            <person name="Woldeyes F."/>
            <person name="Nichols R.A."/>
            <person name="Borrell J.S."/>
        </authorList>
    </citation>
    <scope>NUCLEOTIDE SEQUENCE [LARGE SCALE GENOMIC DNA]</scope>
    <source>
        <strain evidence="3">cv. Maze</strain>
        <tissue evidence="2">Seeds</tissue>
    </source>
</reference>
<proteinExistence type="predicted"/>
<name>A0AAV8PUG6_ENSVE</name>
<accession>A0AAV8PUG6</accession>
<evidence type="ECO:0000313" key="3">
    <source>
        <dbReference type="Proteomes" id="UP001222027"/>
    </source>
</evidence>
<dbReference type="AlphaFoldDB" id="A0AAV8PUG6"/>
<evidence type="ECO:0000256" key="1">
    <source>
        <dbReference type="SAM" id="MobiDB-lite"/>
    </source>
</evidence>
<evidence type="ECO:0000313" key="2">
    <source>
        <dbReference type="EMBL" id="KAJ8465795.1"/>
    </source>
</evidence>
<dbReference type="EMBL" id="JAQQAF010000008">
    <property type="protein sequence ID" value="KAJ8465795.1"/>
    <property type="molecule type" value="Genomic_DNA"/>
</dbReference>